<feature type="region of interest" description="Disordered" evidence="1">
    <location>
        <begin position="77"/>
        <end position="99"/>
    </location>
</feature>
<dbReference type="AlphaFoldDB" id="A0AAD4SUA4"/>
<dbReference type="EMBL" id="JAJJMB010008687">
    <property type="protein sequence ID" value="KAI3921492.1"/>
    <property type="molecule type" value="Genomic_DNA"/>
</dbReference>
<evidence type="ECO:0000259" key="2">
    <source>
        <dbReference type="Pfam" id="PF12143"/>
    </source>
</evidence>
<proteinExistence type="predicted"/>
<comment type="caution">
    <text evidence="3">The sequence shown here is derived from an EMBL/GenBank/DDBJ whole genome shotgun (WGS) entry which is preliminary data.</text>
</comment>
<dbReference type="GO" id="GO:0004097">
    <property type="term" value="F:catechol oxidase activity"/>
    <property type="evidence" value="ECO:0007669"/>
    <property type="project" value="InterPro"/>
</dbReference>
<protein>
    <recommendedName>
        <fullName evidence="2">Polyphenol oxidase C-terminal domain-containing protein</fullName>
    </recommendedName>
</protein>
<evidence type="ECO:0000256" key="1">
    <source>
        <dbReference type="SAM" id="MobiDB-lite"/>
    </source>
</evidence>
<evidence type="ECO:0000313" key="3">
    <source>
        <dbReference type="EMBL" id="KAI3921492.1"/>
    </source>
</evidence>
<accession>A0AAD4SUA4</accession>
<gene>
    <name evidence="3" type="ORF">MKW98_013426</name>
</gene>
<dbReference type="Proteomes" id="UP001202328">
    <property type="component" value="Unassembled WGS sequence"/>
</dbReference>
<name>A0AAD4SUA4_9MAGN</name>
<reference evidence="3" key="1">
    <citation type="submission" date="2022-04" db="EMBL/GenBank/DDBJ databases">
        <title>A functionally conserved STORR gene fusion in Papaver species that diverged 16.8 million years ago.</title>
        <authorList>
            <person name="Catania T."/>
        </authorList>
    </citation>
    <scope>NUCLEOTIDE SEQUENCE</scope>
    <source>
        <strain evidence="3">S-188037</strain>
    </source>
</reference>
<keyword evidence="4" id="KW-1185">Reference proteome</keyword>
<sequence length="151" mass="16893">MAERKTLTAKKKSVGVTEFPIILDKTVTVLVKRPNTKSRSKEEKEEKEEILVINGIELETGALVRFDVFINDEDEVGPESSEFAGSFTNMPHTHGRKDEKMKTCLKLGITDLLQDLDAEDDDDVLVTIVPRDSGRGKGKDVTIESIQIEFD</sequence>
<feature type="domain" description="Polyphenol oxidase C-terminal" evidence="2">
    <location>
        <begin position="19"/>
        <end position="150"/>
    </location>
</feature>
<dbReference type="PANTHER" id="PTHR36608">
    <property type="entry name" value="POLYPHENOL OXIDASE C, CHLOROPLASTIC-LIKE"/>
    <property type="match status" value="1"/>
</dbReference>
<dbReference type="PANTHER" id="PTHR36608:SF1">
    <property type="entry name" value="POLYPHENOL OXIDASE C, CHLOROPLASTIC-LIKE"/>
    <property type="match status" value="1"/>
</dbReference>
<evidence type="ECO:0000313" key="4">
    <source>
        <dbReference type="Proteomes" id="UP001202328"/>
    </source>
</evidence>
<dbReference type="InterPro" id="IPR022740">
    <property type="entry name" value="Polyphenol_oxidase_C"/>
</dbReference>
<dbReference type="Pfam" id="PF12143">
    <property type="entry name" value="PPO1_KFDV"/>
    <property type="match status" value="1"/>
</dbReference>
<organism evidence="3 4">
    <name type="scientific">Papaver atlanticum</name>
    <dbReference type="NCBI Taxonomy" id="357466"/>
    <lineage>
        <taxon>Eukaryota</taxon>
        <taxon>Viridiplantae</taxon>
        <taxon>Streptophyta</taxon>
        <taxon>Embryophyta</taxon>
        <taxon>Tracheophyta</taxon>
        <taxon>Spermatophyta</taxon>
        <taxon>Magnoliopsida</taxon>
        <taxon>Ranunculales</taxon>
        <taxon>Papaveraceae</taxon>
        <taxon>Papaveroideae</taxon>
        <taxon>Papaver</taxon>
    </lineage>
</organism>